<dbReference type="SUPFAM" id="SSF51735">
    <property type="entry name" value="NAD(P)-binding Rossmann-fold domains"/>
    <property type="match status" value="1"/>
</dbReference>
<feature type="binding site" evidence="15">
    <location>
        <position position="265"/>
    </location>
    <ligand>
        <name>phosphate</name>
        <dbReference type="ChEBI" id="CHEBI:43474"/>
    </ligand>
</feature>
<feature type="domain" description="Semialdehyde dehydrogenase NAD-binding" evidence="16">
    <location>
        <begin position="22"/>
        <end position="143"/>
    </location>
</feature>
<keyword evidence="7 15" id="KW-0028">Amino-acid biosynthesis</keyword>
<dbReference type="PANTHER" id="PTHR46278:SF4">
    <property type="entry name" value="ASPARTATE-SEMIALDEHYDE DEHYDROGENASE"/>
    <property type="match status" value="1"/>
</dbReference>
<sequence>MTSQAAPDTQTLKPADTAATQTVGLVGWRGMVGSVLLQRMVEEGDFAKINPVFFSTSNAGGPVPALPGVDPDDTLRDAFDIDTLASLPIILTTQGGDYTKEVYPRLRAAGWDGLWIDAASTLRMEDSSIIVLDPVNRDVIDAGLASGVKEFVGGNCTVSTMLMGLGGLFRRGLIEWGTSMTYQAASGGGARHMRELLSGFGSLNDVVAEELTDPSSAILEIDRKVLTAQRDGSMDTTQFQVPLAGSLIPWIDSDLGNGTSREEWKAGVETNKILGNTGEMVIPLDSLCVRIGALRSHSQALTLKLNQDVPVDEIEQIIAEDNQWVQLVPNTKEATMEALTPVAASGSLTIPVGRVRKLAMGPEYISAFTVGDQLLWGAAEPVRRMLLIATGNL</sequence>
<feature type="active site" description="Proton acceptor" evidence="15">
    <location>
        <position position="297"/>
    </location>
</feature>
<evidence type="ECO:0000256" key="13">
    <source>
        <dbReference type="ARBA" id="ARBA00023167"/>
    </source>
</evidence>
<dbReference type="RefSeq" id="WP_278157003.1">
    <property type="nucleotide sequence ID" value="NZ_CP121252.1"/>
</dbReference>
<evidence type="ECO:0000256" key="8">
    <source>
        <dbReference type="ARBA" id="ARBA00022697"/>
    </source>
</evidence>
<comment type="function">
    <text evidence="15">Catalyzes the NADPH-dependent formation of L-aspartate-semialdehyde (L-ASA) by the reductive dephosphorylation of L-aspartyl-4-phosphate.</text>
</comment>
<feature type="binding site" evidence="15">
    <location>
        <position position="373"/>
    </location>
    <ligand>
        <name>NADP(+)</name>
        <dbReference type="ChEBI" id="CHEBI:58349"/>
    </ligand>
</feature>
<dbReference type="InterPro" id="IPR012080">
    <property type="entry name" value="Asp_semialdehyde_DH"/>
</dbReference>
<dbReference type="NCBIfam" id="NF005144">
    <property type="entry name" value="PRK06598.1"/>
    <property type="match status" value="1"/>
</dbReference>
<dbReference type="Pfam" id="PF01118">
    <property type="entry name" value="Semialdhyde_dh"/>
    <property type="match status" value="1"/>
</dbReference>
<dbReference type="Gene3D" id="3.40.50.720">
    <property type="entry name" value="NAD(P)-binding Rossmann-like Domain"/>
    <property type="match status" value="1"/>
</dbReference>
<proteinExistence type="inferred from homology"/>
<name>A0ABY8H446_9MICC</name>
<accession>A0ABY8H446</accession>
<keyword evidence="8 15" id="KW-0791">Threonine biosynthesis</keyword>
<keyword evidence="9 15" id="KW-0521">NADP</keyword>
<evidence type="ECO:0000256" key="9">
    <source>
        <dbReference type="ARBA" id="ARBA00022857"/>
    </source>
</evidence>
<dbReference type="InterPro" id="IPR000319">
    <property type="entry name" value="Asp-semialdehyde_DH_CS"/>
</dbReference>
<organism evidence="17 18">
    <name type="scientific">Citricoccus muralis</name>
    <dbReference type="NCBI Taxonomy" id="169134"/>
    <lineage>
        <taxon>Bacteria</taxon>
        <taxon>Bacillati</taxon>
        <taxon>Actinomycetota</taxon>
        <taxon>Actinomycetes</taxon>
        <taxon>Micrococcales</taxon>
        <taxon>Micrococcaceae</taxon>
        <taxon>Citricoccus</taxon>
    </lineage>
</organism>
<comment type="pathway">
    <text evidence="1 15">Amino-acid biosynthesis; L-methionine biosynthesis via de novo pathway; L-homoserine from L-aspartate: step 2/3.</text>
</comment>
<evidence type="ECO:0000256" key="7">
    <source>
        <dbReference type="ARBA" id="ARBA00022605"/>
    </source>
</evidence>
<comment type="pathway">
    <text evidence="3 15">Amino-acid biosynthesis; L-threonine biosynthesis; L-threonine from L-aspartate: step 2/5.</text>
</comment>
<evidence type="ECO:0000313" key="17">
    <source>
        <dbReference type="EMBL" id="WFP15907.1"/>
    </source>
</evidence>
<dbReference type="InterPro" id="IPR012280">
    <property type="entry name" value="Semialdhyde_DH_dimer_dom"/>
</dbReference>
<feature type="binding site" evidence="15">
    <location>
        <position position="183"/>
    </location>
    <ligand>
        <name>substrate</name>
    </ligand>
</feature>
<dbReference type="SUPFAM" id="SSF55347">
    <property type="entry name" value="Glyceraldehyde-3-phosphate dehydrogenase-like, C-terminal domain"/>
    <property type="match status" value="1"/>
</dbReference>
<feature type="binding site" evidence="15">
    <location>
        <position position="94"/>
    </location>
    <ligand>
        <name>NADP(+)</name>
        <dbReference type="ChEBI" id="CHEBI:58349"/>
    </ligand>
</feature>
<reference evidence="17 18" key="1">
    <citation type="submission" date="2023-04" db="EMBL/GenBank/DDBJ databases">
        <title>Funneling lignin-derived compounds into biodiesel using alkali-halophilic Citricoccus sp. P2.</title>
        <authorList>
            <person name="Luo C.-B."/>
        </authorList>
    </citation>
    <scope>NUCLEOTIDE SEQUENCE [LARGE SCALE GENOMIC DNA]</scope>
    <source>
        <strain evidence="17 18">P2</strain>
    </source>
</reference>
<dbReference type="InterPro" id="IPR036291">
    <property type="entry name" value="NAD(P)-bd_dom_sf"/>
</dbReference>
<dbReference type="PANTHER" id="PTHR46278">
    <property type="entry name" value="DEHYDROGENASE, PUTATIVE-RELATED"/>
    <property type="match status" value="1"/>
</dbReference>
<keyword evidence="10 15" id="KW-0220">Diaminopimelate biosynthesis</keyword>
<evidence type="ECO:0000256" key="14">
    <source>
        <dbReference type="ARBA" id="ARBA00047891"/>
    </source>
</evidence>
<dbReference type="InterPro" id="IPR000534">
    <property type="entry name" value="Semialdehyde_DH_NAD-bd"/>
</dbReference>
<dbReference type="SMART" id="SM00859">
    <property type="entry name" value="Semialdhyde_dh"/>
    <property type="match status" value="1"/>
</dbReference>
<comment type="similarity">
    <text evidence="4 15">Belongs to the aspartate-semialdehyde dehydrogenase family.</text>
</comment>
<dbReference type="CDD" id="cd02314">
    <property type="entry name" value="VcASADH1_like_N"/>
    <property type="match status" value="1"/>
</dbReference>
<dbReference type="EMBL" id="CP121252">
    <property type="protein sequence ID" value="WFP15907.1"/>
    <property type="molecule type" value="Genomic_DNA"/>
</dbReference>
<dbReference type="Gene3D" id="3.30.360.10">
    <property type="entry name" value="Dihydrodipicolinate Reductase, domain 2"/>
    <property type="match status" value="1"/>
</dbReference>
<dbReference type="Proteomes" id="UP001219037">
    <property type="component" value="Chromosome"/>
</dbReference>
<dbReference type="InterPro" id="IPR011534">
    <property type="entry name" value="Asp_ADH_gamma-type"/>
</dbReference>
<keyword evidence="13 15" id="KW-0486">Methionine biosynthesis</keyword>
<keyword evidence="11 15" id="KW-0560">Oxidoreductase</keyword>
<evidence type="ECO:0000256" key="2">
    <source>
        <dbReference type="ARBA" id="ARBA00005076"/>
    </source>
</evidence>
<feature type="binding site" evidence="15">
    <location>
        <position position="290"/>
    </location>
    <ligand>
        <name>substrate</name>
    </ligand>
</feature>
<evidence type="ECO:0000256" key="1">
    <source>
        <dbReference type="ARBA" id="ARBA00005021"/>
    </source>
</evidence>
<dbReference type="Pfam" id="PF02774">
    <property type="entry name" value="Semialdhyde_dhC"/>
    <property type="match status" value="1"/>
</dbReference>
<feature type="binding site" evidence="15">
    <location>
        <position position="123"/>
    </location>
    <ligand>
        <name>phosphate</name>
        <dbReference type="ChEBI" id="CHEBI:43474"/>
    </ligand>
</feature>
<evidence type="ECO:0000256" key="10">
    <source>
        <dbReference type="ARBA" id="ARBA00022915"/>
    </source>
</evidence>
<dbReference type="NCBIfam" id="TIGR01745">
    <property type="entry name" value="asd_gamma"/>
    <property type="match status" value="1"/>
</dbReference>
<evidence type="ECO:0000256" key="3">
    <source>
        <dbReference type="ARBA" id="ARBA00005097"/>
    </source>
</evidence>
<keyword evidence="18" id="KW-1185">Reference proteome</keyword>
<evidence type="ECO:0000313" key="18">
    <source>
        <dbReference type="Proteomes" id="UP001219037"/>
    </source>
</evidence>
<dbReference type="CDD" id="cd23938">
    <property type="entry name" value="ASADH_C_bac_like"/>
    <property type="match status" value="1"/>
</dbReference>
<feature type="binding site" evidence="15">
    <location>
        <begin position="29"/>
        <end position="32"/>
    </location>
    <ligand>
        <name>NADP(+)</name>
        <dbReference type="ChEBI" id="CHEBI:58349"/>
    </ligand>
</feature>
<dbReference type="PIRSF" id="PIRSF000148">
    <property type="entry name" value="ASA_dh"/>
    <property type="match status" value="1"/>
</dbReference>
<comment type="pathway">
    <text evidence="2 15">Amino-acid biosynthesis; L-lysine biosynthesis via DAP pathway; (S)-tetrahydrodipicolinate from L-aspartate: step 2/4.</text>
</comment>
<gene>
    <name evidence="15 17" type="primary">asd</name>
    <name evidence="17" type="ORF">P8192_10945</name>
</gene>
<evidence type="ECO:0000256" key="6">
    <source>
        <dbReference type="ARBA" id="ARBA00013120"/>
    </source>
</evidence>
<feature type="binding site" evidence="15">
    <location>
        <position position="262"/>
    </location>
    <ligand>
        <name>substrate</name>
    </ligand>
</feature>
<evidence type="ECO:0000256" key="15">
    <source>
        <dbReference type="HAMAP-Rule" id="MF_02121"/>
    </source>
</evidence>
<dbReference type="HAMAP" id="MF_02121">
    <property type="entry name" value="ASADH"/>
    <property type="match status" value="1"/>
</dbReference>
<dbReference type="EC" id="1.2.1.11" evidence="6 15"/>
<evidence type="ECO:0000256" key="12">
    <source>
        <dbReference type="ARBA" id="ARBA00023154"/>
    </source>
</evidence>
<keyword evidence="12 15" id="KW-0457">Lysine biosynthesis</keyword>
<dbReference type="PROSITE" id="PS01103">
    <property type="entry name" value="ASD"/>
    <property type="match status" value="1"/>
</dbReference>
<feature type="active site" description="Acyl-thioester intermediate" evidence="15">
    <location>
        <position position="156"/>
    </location>
</feature>
<dbReference type="GO" id="GO:0004073">
    <property type="term" value="F:aspartate-semialdehyde dehydrogenase activity"/>
    <property type="evidence" value="ECO:0007669"/>
    <property type="project" value="UniProtKB-EC"/>
</dbReference>
<comment type="caution">
    <text evidence="15">Lacks conserved residue(s) required for the propagation of feature annotation.</text>
</comment>
<evidence type="ECO:0000256" key="4">
    <source>
        <dbReference type="ARBA" id="ARBA00010584"/>
    </source>
</evidence>
<protein>
    <recommendedName>
        <fullName evidence="6 15">Aspartate-semialdehyde dehydrogenase</fullName>
        <shortName evidence="15">ASA dehydrogenase</shortName>
        <shortName evidence="15">ASADH</shortName>
        <ecNumber evidence="6 15">1.2.1.11</ecNumber>
    </recommendedName>
    <alternativeName>
        <fullName evidence="15">Aspartate-beta-semialdehyde dehydrogenase</fullName>
    </alternativeName>
</protein>
<feature type="binding site" evidence="15">
    <location>
        <begin position="186"/>
        <end position="187"/>
    </location>
    <ligand>
        <name>NADP(+)</name>
        <dbReference type="ChEBI" id="CHEBI:58349"/>
    </ligand>
</feature>
<evidence type="ECO:0000256" key="11">
    <source>
        <dbReference type="ARBA" id="ARBA00023002"/>
    </source>
</evidence>
<comment type="catalytic activity">
    <reaction evidence="14 15">
        <text>L-aspartate 4-semialdehyde + phosphate + NADP(+) = 4-phospho-L-aspartate + NADPH + H(+)</text>
        <dbReference type="Rhea" id="RHEA:24284"/>
        <dbReference type="ChEBI" id="CHEBI:15378"/>
        <dbReference type="ChEBI" id="CHEBI:43474"/>
        <dbReference type="ChEBI" id="CHEBI:57535"/>
        <dbReference type="ChEBI" id="CHEBI:57783"/>
        <dbReference type="ChEBI" id="CHEBI:58349"/>
        <dbReference type="ChEBI" id="CHEBI:537519"/>
        <dbReference type="EC" id="1.2.1.11"/>
    </reaction>
</comment>
<comment type="subunit">
    <text evidence="5 15">Homodimer.</text>
</comment>
<evidence type="ECO:0000256" key="5">
    <source>
        <dbReference type="ARBA" id="ARBA00011738"/>
    </source>
</evidence>
<evidence type="ECO:0000259" key="16">
    <source>
        <dbReference type="SMART" id="SM00859"/>
    </source>
</evidence>